<dbReference type="AlphaFoldDB" id="A0AA86RFB0"/>
<keyword evidence="1" id="KW-0175">Coiled coil</keyword>
<evidence type="ECO:0000256" key="1">
    <source>
        <dbReference type="SAM" id="Coils"/>
    </source>
</evidence>
<gene>
    <name evidence="3" type="ORF">HINF_LOCUS15062</name>
    <name evidence="6" type="ORF">HINF_LOCUS1975</name>
    <name evidence="5" type="ORF">HINF_LOCUS485</name>
    <name evidence="7" type="ORF">HINF_LOCUS56772</name>
    <name evidence="4" type="ORF">HINF_LOCUS65089</name>
</gene>
<dbReference type="GO" id="GO:0030992">
    <property type="term" value="C:intraciliary transport particle B"/>
    <property type="evidence" value="ECO:0007669"/>
    <property type="project" value="InterPro"/>
</dbReference>
<feature type="coiled-coil region" evidence="1">
    <location>
        <begin position="388"/>
        <end position="491"/>
    </location>
</feature>
<dbReference type="PANTHER" id="PTHR31432:SF0">
    <property type="entry name" value="INTRAFLAGELLAR TRANSPORT PROTEIN 74 HOMOLOG"/>
    <property type="match status" value="1"/>
</dbReference>
<keyword evidence="8" id="KW-1185">Reference proteome</keyword>
<reference evidence="5 8" key="2">
    <citation type="submission" date="2024-07" db="EMBL/GenBank/DDBJ databases">
        <authorList>
            <person name="Akdeniz Z."/>
        </authorList>
    </citation>
    <scope>NUCLEOTIDE SEQUENCE [LARGE SCALE GENOMIC DNA]</scope>
</reference>
<protein>
    <submittedName>
        <fullName evidence="4">Intraflagellar transport protein 72/74</fullName>
    </submittedName>
    <submittedName>
        <fullName evidence="5">Intraflagellar_transport protein 72/74</fullName>
    </submittedName>
</protein>
<evidence type="ECO:0000313" key="6">
    <source>
        <dbReference type="EMBL" id="CAL5972578.1"/>
    </source>
</evidence>
<dbReference type="EMBL" id="CAXDID020000003">
    <property type="protein sequence ID" value="CAL5972578.1"/>
    <property type="molecule type" value="Genomic_DNA"/>
</dbReference>
<evidence type="ECO:0000313" key="8">
    <source>
        <dbReference type="Proteomes" id="UP001642409"/>
    </source>
</evidence>
<name>A0AA86RFB0_9EUKA</name>
<evidence type="ECO:0000313" key="3">
    <source>
        <dbReference type="EMBL" id="CAI9927417.1"/>
    </source>
</evidence>
<evidence type="ECO:0000256" key="2">
    <source>
        <dbReference type="SAM" id="MobiDB-lite"/>
    </source>
</evidence>
<dbReference type="GO" id="GO:0005929">
    <property type="term" value="C:cilium"/>
    <property type="evidence" value="ECO:0007669"/>
    <property type="project" value="TreeGrafter"/>
</dbReference>
<organism evidence="4">
    <name type="scientific">Hexamita inflata</name>
    <dbReference type="NCBI Taxonomy" id="28002"/>
    <lineage>
        <taxon>Eukaryota</taxon>
        <taxon>Metamonada</taxon>
        <taxon>Diplomonadida</taxon>
        <taxon>Hexamitidae</taxon>
        <taxon>Hexamitinae</taxon>
        <taxon>Hexamita</taxon>
    </lineage>
</organism>
<feature type="coiled-coil region" evidence="1">
    <location>
        <begin position="68"/>
        <end position="319"/>
    </location>
</feature>
<dbReference type="EMBL" id="CATOUU010000380">
    <property type="protein sequence ID" value="CAI9927417.1"/>
    <property type="molecule type" value="Genomic_DNA"/>
</dbReference>
<sequence>MNPLAGNPTLMRKQSARPMSRGQMQIGATGKAASTTVDLVDRPMSGHGMSGTRAVSGTRQVRDATFFATELRARIQSVNKETDALTNSTNELKKREVTVTRLDDSVKELRQRVTALQGELFDITHAQSRSKEGASLEDLRTDAQKAEDEATKLRNEANIAFKAREEALQRLEKNEIAAQKIRSDTEHRILNDLGEEAARQFRELSTENNTLAEKEQQLRKQLQEQSQVTAQAYANAFVLQNQQNQQNITKAIELHRQIRACKREIDQLRSELQKDQSEDPEFSIKQQLKNQIKTESNECKRLMDEIKNMEAAIANRKRILTEITPDVMTAVTKEQKEMIKNVLKAEKQLGEWPRQKQDLSANTQRLQQQTMALLQRLPAPMARTEGGEQNVEQQLSIKTRELERLSDQEQKVLTELRDCSGNVQQLNETLSALQQAVGDAEAVDDIAGTEAQLKKDLAKQVDQHKQLSAQLAEANQKLNKLEEDIQNNENVKTLRDLFGNLSSTLSKMYSAETYIKTRENESDFQKDKQQAVGLMDGINKQLNGLDKQ</sequence>
<comment type="caution">
    <text evidence="4">The sequence shown here is derived from an EMBL/GenBank/DDBJ whole genome shotgun (WGS) entry which is preliminary data.</text>
</comment>
<dbReference type="Proteomes" id="UP001642409">
    <property type="component" value="Unassembled WGS sequence"/>
</dbReference>
<evidence type="ECO:0000313" key="7">
    <source>
        <dbReference type="EMBL" id="CAL6074546.1"/>
    </source>
</evidence>
<dbReference type="PANTHER" id="PTHR31432">
    <property type="entry name" value="INTRAFLAGELLAR TRANSPORT PROTEIN 74 HOMOLOG"/>
    <property type="match status" value="1"/>
</dbReference>
<proteinExistence type="predicted"/>
<dbReference type="EMBL" id="CAXDID020000309">
    <property type="protein sequence ID" value="CAL6074546.1"/>
    <property type="molecule type" value="Genomic_DNA"/>
</dbReference>
<dbReference type="GO" id="GO:0048487">
    <property type="term" value="F:beta-tubulin binding"/>
    <property type="evidence" value="ECO:0007669"/>
    <property type="project" value="InterPro"/>
</dbReference>
<dbReference type="GO" id="GO:0035735">
    <property type="term" value="P:intraciliary transport involved in cilium assembly"/>
    <property type="evidence" value="ECO:0007669"/>
    <property type="project" value="TreeGrafter"/>
</dbReference>
<reference evidence="4" key="1">
    <citation type="submission" date="2023-06" db="EMBL/GenBank/DDBJ databases">
        <authorList>
            <person name="Kurt Z."/>
        </authorList>
    </citation>
    <scope>NUCLEOTIDE SEQUENCE</scope>
</reference>
<accession>A0AA86RFB0</accession>
<evidence type="ECO:0000313" key="4">
    <source>
        <dbReference type="EMBL" id="CAI9977444.1"/>
    </source>
</evidence>
<feature type="region of interest" description="Disordered" evidence="2">
    <location>
        <begin position="1"/>
        <end position="21"/>
    </location>
</feature>
<evidence type="ECO:0000313" key="5">
    <source>
        <dbReference type="EMBL" id="CAL5970545.1"/>
    </source>
</evidence>
<dbReference type="EMBL" id="CATOUU010001178">
    <property type="protein sequence ID" value="CAI9977444.1"/>
    <property type="molecule type" value="Genomic_DNA"/>
</dbReference>
<dbReference type="EMBL" id="CAXDID020000001">
    <property type="protein sequence ID" value="CAL5970545.1"/>
    <property type="molecule type" value="Genomic_DNA"/>
</dbReference>
<dbReference type="InterPro" id="IPR029602">
    <property type="entry name" value="IFT74"/>
</dbReference>